<dbReference type="GO" id="GO:0002939">
    <property type="term" value="P:tRNA N1-guanine methylation"/>
    <property type="evidence" value="ECO:0007669"/>
    <property type="project" value="TreeGrafter"/>
</dbReference>
<evidence type="ECO:0000313" key="7">
    <source>
        <dbReference type="EMBL" id="BBE42914.1"/>
    </source>
</evidence>
<dbReference type="RefSeq" id="WP_232085506.1">
    <property type="nucleotide sequence ID" value="NZ_AP018732.1"/>
</dbReference>
<protein>
    <submittedName>
        <fullName evidence="7">tRNA (Guanine37-N1)-methyltransferase</fullName>
        <ecNumber evidence="7">2.1.1.-</ecNumber>
    </submittedName>
</protein>
<organism evidence="7 8">
    <name type="scientific">Conexivisphaera calida</name>
    <dbReference type="NCBI Taxonomy" id="1874277"/>
    <lineage>
        <taxon>Archaea</taxon>
        <taxon>Nitrososphaerota</taxon>
        <taxon>Conexivisphaeria</taxon>
        <taxon>Conexivisphaerales</taxon>
        <taxon>Conexivisphaeraceae</taxon>
        <taxon>Conexivisphaera</taxon>
    </lineage>
</organism>
<keyword evidence="2 7" id="KW-0489">Methyltransferase</keyword>
<keyword evidence="4" id="KW-0949">S-adenosyl-L-methionine</keyword>
<dbReference type="PROSITE" id="PS51684">
    <property type="entry name" value="SAM_MT_TRM5_TYW2"/>
    <property type="match status" value="1"/>
</dbReference>
<dbReference type="InterPro" id="IPR056744">
    <property type="entry name" value="TRM5/TYW2-like_N"/>
</dbReference>
<keyword evidence="1" id="KW-0963">Cytoplasm</keyword>
<dbReference type="EMBL" id="AP018732">
    <property type="protein sequence ID" value="BBE42914.1"/>
    <property type="molecule type" value="Genomic_DNA"/>
</dbReference>
<gene>
    <name evidence="7" type="ORF">NAS2_1534</name>
</gene>
<evidence type="ECO:0000256" key="3">
    <source>
        <dbReference type="ARBA" id="ARBA00022679"/>
    </source>
</evidence>
<dbReference type="AlphaFoldDB" id="A0A4P2VET7"/>
<dbReference type="GeneID" id="69061317"/>
<proteinExistence type="predicted"/>
<feature type="domain" description="SAM-dependent methyltransferase TRM5/TYW2-type" evidence="6">
    <location>
        <begin position="25"/>
        <end position="274"/>
    </location>
</feature>
<sequence length="287" mass="31409">MSKLLRRLLRGIFTEEELELVSGGFDVIGDIAILRIRPELPADRRRVAAEALMSAVPSVKSVWAQVTPVSGEYRIRGLEHLAGEERTITVHREHGCSYLVDVAKVYFSPRLSGERLRVASLVRDGEVVHNLFAGVGPFSILIAKMARGSRIYSSEVNPDAYELMVRNVKLNHVEGSVIPLLGDALEHARTLRGLDRVILPLPEKALEFLPSAAAELRPLGIAHVYLHVEGDSPEPRAMEMVASAAPGLHPYYSKVVREIGSRVYQVVVDAALLPSGAARPSPGDRPP</sequence>
<dbReference type="KEGG" id="ccai:NAS2_1534"/>
<name>A0A4P2VET7_9ARCH</name>
<dbReference type="Gene3D" id="3.40.50.150">
    <property type="entry name" value="Vaccinia Virus protein VP39"/>
    <property type="match status" value="1"/>
</dbReference>
<dbReference type="SUPFAM" id="SSF53335">
    <property type="entry name" value="S-adenosyl-L-methionine-dependent methyltransferases"/>
    <property type="match status" value="1"/>
</dbReference>
<dbReference type="InterPro" id="IPR029063">
    <property type="entry name" value="SAM-dependent_MTases_sf"/>
</dbReference>
<evidence type="ECO:0000259" key="6">
    <source>
        <dbReference type="PROSITE" id="PS51684"/>
    </source>
</evidence>
<dbReference type="Gene3D" id="3.30.300.110">
    <property type="entry name" value="Met-10+ protein-like domains"/>
    <property type="match status" value="1"/>
</dbReference>
<keyword evidence="5" id="KW-0819">tRNA processing</keyword>
<evidence type="ECO:0000256" key="1">
    <source>
        <dbReference type="ARBA" id="ARBA00022490"/>
    </source>
</evidence>
<evidence type="ECO:0000313" key="8">
    <source>
        <dbReference type="Proteomes" id="UP000509448"/>
    </source>
</evidence>
<dbReference type="Pfam" id="PF25133">
    <property type="entry name" value="TYW2_N_2"/>
    <property type="match status" value="1"/>
</dbReference>
<evidence type="ECO:0000256" key="5">
    <source>
        <dbReference type="ARBA" id="ARBA00022694"/>
    </source>
</evidence>
<dbReference type="GO" id="GO:0005737">
    <property type="term" value="C:cytoplasm"/>
    <property type="evidence" value="ECO:0007669"/>
    <property type="project" value="TreeGrafter"/>
</dbReference>
<evidence type="ECO:0000256" key="4">
    <source>
        <dbReference type="ARBA" id="ARBA00022691"/>
    </source>
</evidence>
<dbReference type="GO" id="GO:0008175">
    <property type="term" value="F:tRNA methyltransferase activity"/>
    <property type="evidence" value="ECO:0007669"/>
    <property type="project" value="TreeGrafter"/>
</dbReference>
<dbReference type="PANTHER" id="PTHR23245">
    <property type="entry name" value="TRNA METHYLTRANSFERASE"/>
    <property type="match status" value="1"/>
</dbReference>
<accession>A0A4P2VET7</accession>
<dbReference type="InterPro" id="IPR030382">
    <property type="entry name" value="MeTrfase_TRM5/TYW2"/>
</dbReference>
<dbReference type="Pfam" id="PF02475">
    <property type="entry name" value="TRM5-TYW2_MTfase"/>
    <property type="match status" value="1"/>
</dbReference>
<dbReference type="EC" id="2.1.1.-" evidence="7"/>
<dbReference type="InterPro" id="IPR056743">
    <property type="entry name" value="TRM5-TYW2-like_MTfase"/>
</dbReference>
<dbReference type="PANTHER" id="PTHR23245:SF36">
    <property type="entry name" value="TRNA (GUANINE(37)-N1)-METHYLTRANSFERASE"/>
    <property type="match status" value="1"/>
</dbReference>
<keyword evidence="8" id="KW-1185">Reference proteome</keyword>
<evidence type="ECO:0000256" key="2">
    <source>
        <dbReference type="ARBA" id="ARBA00022603"/>
    </source>
</evidence>
<reference evidence="7 8" key="1">
    <citation type="journal article" date="2019" name="ISME J.">
        <title>Isolation and characterization of a thermophilic sulfur- and iron-reducing thaumarchaeote from a terrestrial acidic hot spring.</title>
        <authorList>
            <person name="Kato S."/>
            <person name="Itoh T."/>
            <person name="Yuki M."/>
            <person name="Nagamori M."/>
            <person name="Ohnishi M."/>
            <person name="Uematsu K."/>
            <person name="Suzuki K."/>
            <person name="Takashina T."/>
            <person name="Ohkuma M."/>
        </authorList>
    </citation>
    <scope>NUCLEOTIDE SEQUENCE [LARGE SCALE GENOMIC DNA]</scope>
    <source>
        <strain evidence="7 8">NAS-02</strain>
    </source>
</reference>
<dbReference type="Proteomes" id="UP000509448">
    <property type="component" value="Chromosome"/>
</dbReference>
<keyword evidence="3 7" id="KW-0808">Transferase</keyword>